<evidence type="ECO:0000256" key="2">
    <source>
        <dbReference type="ARBA" id="ARBA00022908"/>
    </source>
</evidence>
<dbReference type="InterPro" id="IPR050090">
    <property type="entry name" value="Tyrosine_recombinase_XerCD"/>
</dbReference>
<name>A0A5B9QLU5_9BACT</name>
<dbReference type="RefSeq" id="WP_148073672.1">
    <property type="nucleotide sequence ID" value="NZ_CP042913.1"/>
</dbReference>
<dbReference type="InterPro" id="IPR011010">
    <property type="entry name" value="DNA_brk_join_enz"/>
</dbReference>
<organism evidence="9 10">
    <name type="scientific">Bythopirellula goksoeyrii</name>
    <dbReference type="NCBI Taxonomy" id="1400387"/>
    <lineage>
        <taxon>Bacteria</taxon>
        <taxon>Pseudomonadati</taxon>
        <taxon>Planctomycetota</taxon>
        <taxon>Planctomycetia</taxon>
        <taxon>Pirellulales</taxon>
        <taxon>Lacipirellulaceae</taxon>
        <taxon>Bythopirellula</taxon>
    </lineage>
</organism>
<gene>
    <name evidence="9" type="ORF">Pr1d_24120</name>
</gene>
<dbReference type="Pfam" id="PF13102">
    <property type="entry name" value="Phage_int_SAM_5"/>
    <property type="match status" value="1"/>
</dbReference>
<keyword evidence="10" id="KW-1185">Reference proteome</keyword>
<feature type="domain" description="Core-binding (CB)" evidence="8">
    <location>
        <begin position="100"/>
        <end position="183"/>
    </location>
</feature>
<dbReference type="GO" id="GO:0006310">
    <property type="term" value="P:DNA recombination"/>
    <property type="evidence" value="ECO:0007669"/>
    <property type="project" value="UniProtKB-KW"/>
</dbReference>
<dbReference type="GO" id="GO:0003677">
    <property type="term" value="F:DNA binding"/>
    <property type="evidence" value="ECO:0007669"/>
    <property type="project" value="UniProtKB-UniRule"/>
</dbReference>
<feature type="region of interest" description="Disordered" evidence="6">
    <location>
        <begin position="389"/>
        <end position="411"/>
    </location>
</feature>
<dbReference type="InterPro" id="IPR013762">
    <property type="entry name" value="Integrase-like_cat_sf"/>
</dbReference>
<dbReference type="PROSITE" id="PS51900">
    <property type="entry name" value="CB"/>
    <property type="match status" value="1"/>
</dbReference>
<sequence>MASIIRDRNKKTKEYNGCRSLQFITPTGKRDSIRLGKIPAKGAETIRAMVDAIISDRLCLKSHDPEVSAWIGRLQQQNPSLYDKLAAKGVLQYREKPESTTLGAFLDAFIKTQGVKVKASTKTVYGHTKRCLIEYFKKDKPLADISPGDADEWRAWLTSSQNLAPNTVRRRCGIARQFFKAAIRKRLLTENPFAELQEGVAVKGNKSRDYFVTREEANKVLKACPDDEWRLLFSLARYGALRCPSEILALTWADIDWDNERITVTSSKTAHHEGKESRVIPLFPEIREYLDKAFFDPANENKQYVIANHRNANHRTRLEKIIKRAGLKPWPKLFQNLRASRATELASEFPAHVAAEWTGHSEKIAQEHYWRVTDADFEKATRKCKQKCKQKPAVEGGNEREGETANPAFPADYLPVPASTFALVGDEGLEPPTSTV</sequence>
<keyword evidence="3 5" id="KW-0238">DNA-binding</keyword>
<comment type="similarity">
    <text evidence="1">Belongs to the 'phage' integrase family.</text>
</comment>
<protein>
    <submittedName>
        <fullName evidence="9">Site-specific tyrosine recombinase XerC</fullName>
    </submittedName>
</protein>
<evidence type="ECO:0000313" key="10">
    <source>
        <dbReference type="Proteomes" id="UP000323917"/>
    </source>
</evidence>
<dbReference type="InterPro" id="IPR010998">
    <property type="entry name" value="Integrase_recombinase_N"/>
</dbReference>
<dbReference type="PANTHER" id="PTHR30349:SF41">
    <property type="entry name" value="INTEGRASE_RECOMBINASE PROTEIN MJ0367-RELATED"/>
    <property type="match status" value="1"/>
</dbReference>
<evidence type="ECO:0000256" key="6">
    <source>
        <dbReference type="SAM" id="MobiDB-lite"/>
    </source>
</evidence>
<dbReference type="EMBL" id="CP042913">
    <property type="protein sequence ID" value="QEG35121.1"/>
    <property type="molecule type" value="Genomic_DNA"/>
</dbReference>
<dbReference type="AlphaFoldDB" id="A0A5B9QLU5"/>
<proteinExistence type="inferred from homology"/>
<dbReference type="KEGG" id="bgok:Pr1d_24120"/>
<dbReference type="Proteomes" id="UP000323917">
    <property type="component" value="Chromosome"/>
</dbReference>
<keyword evidence="4" id="KW-0233">DNA recombination</keyword>
<dbReference type="SUPFAM" id="SSF56349">
    <property type="entry name" value="DNA breaking-rejoining enzymes"/>
    <property type="match status" value="1"/>
</dbReference>
<dbReference type="Gene3D" id="1.10.443.10">
    <property type="entry name" value="Intergrase catalytic core"/>
    <property type="match status" value="1"/>
</dbReference>
<reference evidence="9 10" key="1">
    <citation type="submission" date="2019-08" db="EMBL/GenBank/DDBJ databases">
        <title>Deep-cultivation of Planctomycetes and their phenomic and genomic characterization uncovers novel biology.</title>
        <authorList>
            <person name="Wiegand S."/>
            <person name="Jogler M."/>
            <person name="Boedeker C."/>
            <person name="Pinto D."/>
            <person name="Vollmers J."/>
            <person name="Rivas-Marin E."/>
            <person name="Kohn T."/>
            <person name="Peeters S.H."/>
            <person name="Heuer A."/>
            <person name="Rast P."/>
            <person name="Oberbeckmann S."/>
            <person name="Bunk B."/>
            <person name="Jeske O."/>
            <person name="Meyerdierks A."/>
            <person name="Storesund J.E."/>
            <person name="Kallscheuer N."/>
            <person name="Luecker S."/>
            <person name="Lage O.M."/>
            <person name="Pohl T."/>
            <person name="Merkel B.J."/>
            <person name="Hornburger P."/>
            <person name="Mueller R.-W."/>
            <person name="Bruemmer F."/>
            <person name="Labrenz M."/>
            <person name="Spormann A.M."/>
            <person name="Op den Camp H."/>
            <person name="Overmann J."/>
            <person name="Amann R."/>
            <person name="Jetten M.S.M."/>
            <person name="Mascher T."/>
            <person name="Medema M.H."/>
            <person name="Devos D.P."/>
            <person name="Kaster A.-K."/>
            <person name="Ovreas L."/>
            <person name="Rohde M."/>
            <person name="Galperin M.Y."/>
            <person name="Jogler C."/>
        </authorList>
    </citation>
    <scope>NUCLEOTIDE SEQUENCE [LARGE SCALE GENOMIC DNA]</scope>
    <source>
        <strain evidence="9 10">Pr1d</strain>
    </source>
</reference>
<dbReference type="OrthoDB" id="262002at2"/>
<dbReference type="InterPro" id="IPR025269">
    <property type="entry name" value="SAM-like_dom"/>
</dbReference>
<dbReference type="Pfam" id="PF00589">
    <property type="entry name" value="Phage_integrase"/>
    <property type="match status" value="1"/>
</dbReference>
<dbReference type="GO" id="GO:0015074">
    <property type="term" value="P:DNA integration"/>
    <property type="evidence" value="ECO:0007669"/>
    <property type="project" value="UniProtKB-KW"/>
</dbReference>
<accession>A0A5B9QLU5</accession>
<evidence type="ECO:0000256" key="4">
    <source>
        <dbReference type="ARBA" id="ARBA00023172"/>
    </source>
</evidence>
<evidence type="ECO:0000256" key="3">
    <source>
        <dbReference type="ARBA" id="ARBA00023125"/>
    </source>
</evidence>
<dbReference type="InterPro" id="IPR002104">
    <property type="entry name" value="Integrase_catalytic"/>
</dbReference>
<evidence type="ECO:0000256" key="1">
    <source>
        <dbReference type="ARBA" id="ARBA00008857"/>
    </source>
</evidence>
<evidence type="ECO:0000256" key="5">
    <source>
        <dbReference type="PROSITE-ProRule" id="PRU01248"/>
    </source>
</evidence>
<dbReference type="PANTHER" id="PTHR30349">
    <property type="entry name" value="PHAGE INTEGRASE-RELATED"/>
    <property type="match status" value="1"/>
</dbReference>
<dbReference type="Gene3D" id="1.10.150.130">
    <property type="match status" value="1"/>
</dbReference>
<dbReference type="InterPro" id="IPR044068">
    <property type="entry name" value="CB"/>
</dbReference>
<feature type="domain" description="Tyr recombinase" evidence="7">
    <location>
        <begin position="207"/>
        <end position="382"/>
    </location>
</feature>
<keyword evidence="2" id="KW-0229">DNA integration</keyword>
<dbReference type="PROSITE" id="PS51898">
    <property type="entry name" value="TYR_RECOMBINASE"/>
    <property type="match status" value="1"/>
</dbReference>
<evidence type="ECO:0000313" key="9">
    <source>
        <dbReference type="EMBL" id="QEG35121.1"/>
    </source>
</evidence>
<evidence type="ECO:0000259" key="8">
    <source>
        <dbReference type="PROSITE" id="PS51900"/>
    </source>
</evidence>
<evidence type="ECO:0000259" key="7">
    <source>
        <dbReference type="PROSITE" id="PS51898"/>
    </source>
</evidence>